<evidence type="ECO:0000313" key="2">
    <source>
        <dbReference type="EMBL" id="EJW76558.1"/>
    </source>
</evidence>
<name>J9E359_WUCBA</name>
<dbReference type="EMBL" id="ADBV01008905">
    <property type="protein sequence ID" value="EJW76558.1"/>
    <property type="molecule type" value="Genomic_DNA"/>
</dbReference>
<comment type="caution">
    <text evidence="2">The sequence shown here is derived from an EMBL/GenBank/DDBJ whole genome shotgun (WGS) entry which is preliminary data.</text>
</comment>
<evidence type="ECO:0000313" key="3">
    <source>
        <dbReference type="Proteomes" id="UP000004810"/>
    </source>
</evidence>
<feature type="non-terminal residue" evidence="2">
    <location>
        <position position="66"/>
    </location>
</feature>
<dbReference type="AlphaFoldDB" id="J9E359"/>
<proteinExistence type="predicted"/>
<gene>
    <name evidence="2" type="ORF">WUBG_12536</name>
</gene>
<keyword evidence="1" id="KW-0472">Membrane</keyword>
<keyword evidence="1" id="KW-0812">Transmembrane</keyword>
<keyword evidence="1" id="KW-1133">Transmembrane helix</keyword>
<dbReference type="Proteomes" id="UP000004810">
    <property type="component" value="Unassembled WGS sequence"/>
</dbReference>
<organism evidence="2 3">
    <name type="scientific">Wuchereria bancrofti</name>
    <dbReference type="NCBI Taxonomy" id="6293"/>
    <lineage>
        <taxon>Eukaryota</taxon>
        <taxon>Metazoa</taxon>
        <taxon>Ecdysozoa</taxon>
        <taxon>Nematoda</taxon>
        <taxon>Chromadorea</taxon>
        <taxon>Rhabditida</taxon>
        <taxon>Spirurina</taxon>
        <taxon>Spiruromorpha</taxon>
        <taxon>Filarioidea</taxon>
        <taxon>Onchocercidae</taxon>
        <taxon>Wuchereria</taxon>
    </lineage>
</organism>
<feature type="transmembrane region" description="Helical" evidence="1">
    <location>
        <begin position="7"/>
        <end position="28"/>
    </location>
</feature>
<reference evidence="3" key="1">
    <citation type="submission" date="2012-08" db="EMBL/GenBank/DDBJ databases">
        <title>The Genome Sequence of Wuchereria bancrofti.</title>
        <authorList>
            <person name="Nutman T.B."/>
            <person name="Fink D.L."/>
            <person name="Russ C."/>
            <person name="Young S."/>
            <person name="Zeng Q."/>
            <person name="Koehrsen M."/>
            <person name="Alvarado L."/>
            <person name="Berlin A."/>
            <person name="Chapman S.B."/>
            <person name="Chen Z."/>
            <person name="Freedman E."/>
            <person name="Gellesch M."/>
            <person name="Goldberg J."/>
            <person name="Griggs A."/>
            <person name="Gujja S."/>
            <person name="Heilman E.R."/>
            <person name="Heiman D."/>
            <person name="Hepburn T."/>
            <person name="Howarth C."/>
            <person name="Jen D."/>
            <person name="Larson L."/>
            <person name="Lewis B."/>
            <person name="Mehta T."/>
            <person name="Park D."/>
            <person name="Pearson M."/>
            <person name="Roberts A."/>
            <person name="Saif S."/>
            <person name="Shea T."/>
            <person name="Shenoy N."/>
            <person name="Sisk P."/>
            <person name="Stolte C."/>
            <person name="Sykes S."/>
            <person name="Walk T."/>
            <person name="White J."/>
            <person name="Yandava C."/>
            <person name="Haas B."/>
            <person name="Henn M.R."/>
            <person name="Nusbaum C."/>
            <person name="Birren B."/>
        </authorList>
    </citation>
    <scope>NUCLEOTIDE SEQUENCE [LARGE SCALE GENOMIC DNA]</scope>
    <source>
        <strain evidence="3">NA</strain>
    </source>
</reference>
<evidence type="ECO:0000256" key="1">
    <source>
        <dbReference type="SAM" id="Phobius"/>
    </source>
</evidence>
<accession>J9E359</accession>
<sequence length="66" mass="7646">MTDYPPVHTLTIYVPFIFVLSYDLAVLVKRAYGGYWLCFVLYFPPSFASTPICFLFPNCTIKLKSR</sequence>
<feature type="transmembrane region" description="Helical" evidence="1">
    <location>
        <begin position="34"/>
        <end position="56"/>
    </location>
</feature>
<protein>
    <submittedName>
        <fullName evidence="2">Uncharacterized protein</fullName>
    </submittedName>
</protein>